<comment type="caution">
    <text evidence="2">The sequence shown here is derived from an EMBL/GenBank/DDBJ whole genome shotgun (WGS) entry which is preliminary data.</text>
</comment>
<evidence type="ECO:0000313" key="3">
    <source>
        <dbReference type="Proteomes" id="UP001605036"/>
    </source>
</evidence>
<dbReference type="Proteomes" id="UP001605036">
    <property type="component" value="Unassembled WGS sequence"/>
</dbReference>
<feature type="chain" id="PRO_5044872549" description="Secreted protein" evidence="1">
    <location>
        <begin position="28"/>
        <end position="96"/>
    </location>
</feature>
<evidence type="ECO:0008006" key="4">
    <source>
        <dbReference type="Google" id="ProtNLM"/>
    </source>
</evidence>
<evidence type="ECO:0000313" key="2">
    <source>
        <dbReference type="EMBL" id="KAL2624167.1"/>
    </source>
</evidence>
<evidence type="ECO:0000256" key="1">
    <source>
        <dbReference type="SAM" id="SignalP"/>
    </source>
</evidence>
<sequence>MRCRSSRDNLTHVSLLLVTTSAVGTLASPCGMRGSVSASTKWTIARKGEESNLFRRSRPTAASISVLAFLRICRSGSSEHLFLNVKSHLSFHNWVV</sequence>
<gene>
    <name evidence="2" type="ORF">R1flu_008412</name>
</gene>
<keyword evidence="3" id="KW-1185">Reference proteome</keyword>
<dbReference type="EMBL" id="JBHFFA010000005">
    <property type="protein sequence ID" value="KAL2624167.1"/>
    <property type="molecule type" value="Genomic_DNA"/>
</dbReference>
<reference evidence="2 3" key="1">
    <citation type="submission" date="2024-09" db="EMBL/GenBank/DDBJ databases">
        <title>Chromosome-scale assembly of Riccia fluitans.</title>
        <authorList>
            <person name="Paukszto L."/>
            <person name="Sawicki J."/>
            <person name="Karawczyk K."/>
            <person name="Piernik-Szablinska J."/>
            <person name="Szczecinska M."/>
            <person name="Mazdziarz M."/>
        </authorList>
    </citation>
    <scope>NUCLEOTIDE SEQUENCE [LARGE SCALE GENOMIC DNA]</scope>
    <source>
        <strain evidence="2">Rf_01</strain>
        <tissue evidence="2">Aerial parts of the thallus</tissue>
    </source>
</reference>
<keyword evidence="1" id="KW-0732">Signal</keyword>
<name>A0ABD1YF76_9MARC</name>
<protein>
    <recommendedName>
        <fullName evidence="4">Secreted protein</fullName>
    </recommendedName>
</protein>
<feature type="signal peptide" evidence="1">
    <location>
        <begin position="1"/>
        <end position="27"/>
    </location>
</feature>
<proteinExistence type="predicted"/>
<accession>A0ABD1YF76</accession>
<organism evidence="2 3">
    <name type="scientific">Riccia fluitans</name>
    <dbReference type="NCBI Taxonomy" id="41844"/>
    <lineage>
        <taxon>Eukaryota</taxon>
        <taxon>Viridiplantae</taxon>
        <taxon>Streptophyta</taxon>
        <taxon>Embryophyta</taxon>
        <taxon>Marchantiophyta</taxon>
        <taxon>Marchantiopsida</taxon>
        <taxon>Marchantiidae</taxon>
        <taxon>Marchantiales</taxon>
        <taxon>Ricciaceae</taxon>
        <taxon>Riccia</taxon>
    </lineage>
</organism>
<dbReference type="AlphaFoldDB" id="A0ABD1YF76"/>